<evidence type="ECO:0000313" key="1">
    <source>
        <dbReference type="EMBL" id="AIR11688.1"/>
    </source>
</evidence>
<accession>A0A089QIP6</accession>
<protein>
    <submittedName>
        <fullName evidence="1">Uncharacterized protein</fullName>
    </submittedName>
</protein>
<reference evidence="1 2" key="1">
    <citation type="journal article" date="2014" name="BMC Genomics">
        <title>Unusual genome complexity in Lactobacillus salivarius JCM1046.</title>
        <authorList>
            <person name="Raftis E.J."/>
            <person name="Forde B.M."/>
            <person name="Claesson M.J."/>
            <person name="O'Toole P.W."/>
        </authorList>
    </citation>
    <scope>NUCLEOTIDE SEQUENCE [LARGE SCALE GENOMIC DNA]</scope>
    <source>
        <strain evidence="1 2">JCM1046</strain>
        <plasmid evidence="1 2">pMP1046B</plasmid>
    </source>
</reference>
<dbReference type="EMBL" id="CP007648">
    <property type="protein sequence ID" value="AIR11688.1"/>
    <property type="molecule type" value="Genomic_DNA"/>
</dbReference>
<gene>
    <name evidence="1" type="ORF">LSJ_3071</name>
</gene>
<keyword evidence="1" id="KW-0614">Plasmid</keyword>
<name>A0A089QIP6_9LACO</name>
<sequence length="127" mass="15145">MYDRVLMVDARTYDRTGYMTSTTRYTVIDDQSLAEEIAEDLAFECMKELNYQIRSNVYADDFTNEEYTEADMHKRYVGDEDFPELKYITIADKDVPDFMRVVVEITPSTLIKERDDYFSLKSFRDYK</sequence>
<proteinExistence type="predicted"/>
<geneLocation type="plasmid" evidence="1 2">
    <name>pMP1046B</name>
</geneLocation>
<organism evidence="1 2">
    <name type="scientific">Ligilactobacillus salivarius</name>
    <dbReference type="NCBI Taxonomy" id="1624"/>
    <lineage>
        <taxon>Bacteria</taxon>
        <taxon>Bacillati</taxon>
        <taxon>Bacillota</taxon>
        <taxon>Bacilli</taxon>
        <taxon>Lactobacillales</taxon>
        <taxon>Lactobacillaceae</taxon>
        <taxon>Ligilactobacillus</taxon>
    </lineage>
</organism>
<dbReference type="AlphaFoldDB" id="A0A089QIP6"/>
<evidence type="ECO:0000313" key="2">
    <source>
        <dbReference type="Proteomes" id="UP000029488"/>
    </source>
</evidence>
<dbReference type="RefSeq" id="WP_044005828.1">
    <property type="nucleotide sequence ID" value="NZ_CP007648.1"/>
</dbReference>
<dbReference type="Proteomes" id="UP000029488">
    <property type="component" value="Plasmid pMP1046B"/>
</dbReference>
<dbReference type="KEGG" id="lsj:LSJ_3071"/>